<proteinExistence type="predicted"/>
<evidence type="ECO:0000313" key="3">
    <source>
        <dbReference type="Proteomes" id="UP000736373"/>
    </source>
</evidence>
<sequence length="63" mass="7213">MRRAMPWSGLTSLIEPHYPTVKAGRPPFPRSTMVQIHLVPQWFGLSDPALEEAVYGAAQYRRF</sequence>
<dbReference type="InterPro" id="IPR008490">
    <property type="entry name" value="Transposase_InsH_N"/>
</dbReference>
<comment type="caution">
    <text evidence="2">The sequence shown here is derived from an EMBL/GenBank/DDBJ whole genome shotgun (WGS) entry which is preliminary data.</text>
</comment>
<dbReference type="PANTHER" id="PTHR35604">
    <property type="entry name" value="TRANSPOSASE INSH FOR INSERTION SEQUENCE ELEMENT IS5A-RELATED"/>
    <property type="match status" value="1"/>
</dbReference>
<evidence type="ECO:0000259" key="1">
    <source>
        <dbReference type="Pfam" id="PF05598"/>
    </source>
</evidence>
<evidence type="ECO:0000313" key="2">
    <source>
        <dbReference type="EMBL" id="MBC8750245.1"/>
    </source>
</evidence>
<reference evidence="2 3" key="1">
    <citation type="submission" date="2019-09" db="EMBL/GenBank/DDBJ databases">
        <title>Paraburkholderia podalyriae sp. nov., A South African Podalyria-associated rhizobium.</title>
        <authorList>
            <person name="Mavima L."/>
            <person name="Beukes C.W."/>
            <person name="Palmer M."/>
            <person name="De Meyer S.E."/>
            <person name="James E.K."/>
            <person name="Maluk M."/>
            <person name="Avontuur J.R."/>
            <person name="Chan W.Y."/>
            <person name="Venter S.N."/>
            <person name="Steenkamp E.T."/>
        </authorList>
    </citation>
    <scope>NUCLEOTIDE SEQUENCE [LARGE SCALE GENOMIC DNA]</scope>
    <source>
        <strain evidence="2 3">WC7.3b</strain>
    </source>
</reference>
<accession>A0ABR7PVD8</accession>
<feature type="domain" description="Transposase InsH N-terminal" evidence="1">
    <location>
        <begin position="2"/>
        <end position="63"/>
    </location>
</feature>
<dbReference type="EMBL" id="VZQQ01000029">
    <property type="protein sequence ID" value="MBC8750245.1"/>
    <property type="molecule type" value="Genomic_DNA"/>
</dbReference>
<dbReference type="Pfam" id="PF05598">
    <property type="entry name" value="DUF772"/>
    <property type="match status" value="1"/>
</dbReference>
<organism evidence="2 3">
    <name type="scientific">Paraburkholderia podalyriae</name>
    <dbReference type="NCBI Taxonomy" id="1938811"/>
    <lineage>
        <taxon>Bacteria</taxon>
        <taxon>Pseudomonadati</taxon>
        <taxon>Pseudomonadota</taxon>
        <taxon>Betaproteobacteria</taxon>
        <taxon>Burkholderiales</taxon>
        <taxon>Burkholderiaceae</taxon>
        <taxon>Paraburkholderia</taxon>
    </lineage>
</organism>
<gene>
    <name evidence="2" type="ORF">F6X42_27740</name>
</gene>
<dbReference type="PANTHER" id="PTHR35604:SF2">
    <property type="entry name" value="TRANSPOSASE INSH FOR INSERTION SEQUENCE ELEMENT IS5A-RELATED"/>
    <property type="match status" value="1"/>
</dbReference>
<dbReference type="Proteomes" id="UP000736373">
    <property type="component" value="Unassembled WGS sequence"/>
</dbReference>
<keyword evidence="3" id="KW-1185">Reference proteome</keyword>
<protein>
    <submittedName>
        <fullName evidence="2">Transposase</fullName>
    </submittedName>
</protein>
<name>A0ABR7PVD8_9BURK</name>